<keyword evidence="1" id="KW-0472">Membrane</keyword>
<protein>
    <submittedName>
        <fullName evidence="2">Uncharacterized protein</fullName>
    </submittedName>
</protein>
<reference evidence="2 3" key="1">
    <citation type="journal article" date="2019" name="Emerg. Microbes Infect.">
        <title>Comprehensive subspecies identification of 175 nontuberculous mycobacteria species based on 7547 genomic profiles.</title>
        <authorList>
            <person name="Matsumoto Y."/>
            <person name="Kinjo T."/>
            <person name="Motooka D."/>
            <person name="Nabeya D."/>
            <person name="Jung N."/>
            <person name="Uechi K."/>
            <person name="Horii T."/>
            <person name="Iida T."/>
            <person name="Fujita J."/>
            <person name="Nakamura S."/>
        </authorList>
    </citation>
    <scope>NUCLEOTIDE SEQUENCE [LARGE SCALE GENOMIC DNA]</scope>
    <source>
        <strain evidence="2 3">JCM 6399</strain>
    </source>
</reference>
<keyword evidence="1" id="KW-1133">Transmembrane helix</keyword>
<dbReference type="KEGG" id="mgau:MGALJ_44230"/>
<keyword evidence="1" id="KW-0812">Transmembrane</keyword>
<accession>A0A9W4BM70</accession>
<sequence length="56" mass="5901">MTIEPDVVILADHSFWLAVPAFAPAVVVAGVVVYIAVRNRRKGDEGAGSPNIEGKP</sequence>
<dbReference type="RefSeq" id="WP_174262131.1">
    <property type="nucleotide sequence ID" value="NZ_AP022601.1"/>
</dbReference>
<name>A0A9W4BM70_9MYCO</name>
<evidence type="ECO:0000256" key="1">
    <source>
        <dbReference type="SAM" id="Phobius"/>
    </source>
</evidence>
<feature type="transmembrane region" description="Helical" evidence="1">
    <location>
        <begin position="15"/>
        <end position="37"/>
    </location>
</feature>
<gene>
    <name evidence="2" type="ORF">MGALJ_44230</name>
</gene>
<keyword evidence="3" id="KW-1185">Reference proteome</keyword>
<dbReference type="Proteomes" id="UP000465785">
    <property type="component" value="Chromosome"/>
</dbReference>
<evidence type="ECO:0000313" key="3">
    <source>
        <dbReference type="Proteomes" id="UP000465785"/>
    </source>
</evidence>
<proteinExistence type="predicted"/>
<evidence type="ECO:0000313" key="2">
    <source>
        <dbReference type="EMBL" id="BBY94754.1"/>
    </source>
</evidence>
<dbReference type="EMBL" id="AP022601">
    <property type="protein sequence ID" value="BBY94754.1"/>
    <property type="molecule type" value="Genomic_DNA"/>
</dbReference>
<dbReference type="AlphaFoldDB" id="A0A9W4BM70"/>
<organism evidence="2 3">
    <name type="scientific">Mycobacterium gallinarum</name>
    <dbReference type="NCBI Taxonomy" id="39689"/>
    <lineage>
        <taxon>Bacteria</taxon>
        <taxon>Bacillati</taxon>
        <taxon>Actinomycetota</taxon>
        <taxon>Actinomycetes</taxon>
        <taxon>Mycobacteriales</taxon>
        <taxon>Mycobacteriaceae</taxon>
        <taxon>Mycobacterium</taxon>
    </lineage>
</organism>